<dbReference type="Gene3D" id="3.40.50.1820">
    <property type="entry name" value="alpha/beta hydrolase"/>
    <property type="match status" value="1"/>
</dbReference>
<evidence type="ECO:0000256" key="1">
    <source>
        <dbReference type="ARBA" id="ARBA00022801"/>
    </source>
</evidence>
<proteinExistence type="predicted"/>
<evidence type="ECO:0000259" key="2">
    <source>
        <dbReference type="Pfam" id="PF07859"/>
    </source>
</evidence>
<dbReference type="SUPFAM" id="SSF53474">
    <property type="entry name" value="alpha/beta-Hydrolases"/>
    <property type="match status" value="1"/>
</dbReference>
<keyword evidence="4" id="KW-1185">Reference proteome</keyword>
<dbReference type="InterPro" id="IPR013094">
    <property type="entry name" value="AB_hydrolase_3"/>
</dbReference>
<evidence type="ECO:0000313" key="3">
    <source>
        <dbReference type="EMBL" id="KAK4644206.1"/>
    </source>
</evidence>
<dbReference type="PANTHER" id="PTHR48081:SF8">
    <property type="entry name" value="ALPHA_BETA HYDROLASE FOLD-3 DOMAIN-CONTAINING PROTEIN-RELATED"/>
    <property type="match status" value="1"/>
</dbReference>
<dbReference type="PANTHER" id="PTHR48081">
    <property type="entry name" value="AB HYDROLASE SUPERFAMILY PROTEIN C4A8.06C"/>
    <property type="match status" value="1"/>
</dbReference>
<reference evidence="3 4" key="1">
    <citation type="journal article" date="2023" name="bioRxiv">
        <title>High-quality genome assemblies of four members of thePodospora anserinaspecies complex.</title>
        <authorList>
            <person name="Ament-Velasquez S.L."/>
            <person name="Vogan A.A."/>
            <person name="Wallerman O."/>
            <person name="Hartmann F."/>
            <person name="Gautier V."/>
            <person name="Silar P."/>
            <person name="Giraud T."/>
            <person name="Johannesson H."/>
        </authorList>
    </citation>
    <scope>NUCLEOTIDE SEQUENCE [LARGE SCALE GENOMIC DNA]</scope>
    <source>
        <strain evidence="3 4">CBS 112042</strain>
    </source>
</reference>
<name>A0ABR0FJS1_9PEZI</name>
<sequence length="393" mass="43489">MGSMAAVLDTSAAPAGSAQQRVAPQLPTTARLFHATCAFAVQKLLLPPWIFLRTVKTYIISPGETYPDQIKAYPALKHLPIRIFLPPGYDRTSSKRFPVLLTIHGGGFVLGNPWDNDPWNRAFSSKHGYLVVSLNYSKAPGSPFPKPVYDLEALIQLVLADTTLPIDYDRIAIAGWSAGANLTLAVSQLDTVKLHVKAVAPLYPVVDFVPSQETKCAGRRYKPDLGGFRGKDKDFLLAMSPTFNWAYLNPGTDLHDTLLSPAHAKREALPKNIFMIGCELDMLAPEAWRMICSLAGKRVPREDEVVGRQMTAKEGELITGNDDRYAWEEVIKMDGGARYKWLLVPDQVHGFDQDSIGHMVGNDVKCLKDAKMKTDKVIEIIGAWLDDVMDVDK</sequence>
<dbReference type="EMBL" id="JAFFGZ010000005">
    <property type="protein sequence ID" value="KAK4644206.1"/>
    <property type="molecule type" value="Genomic_DNA"/>
</dbReference>
<dbReference type="InterPro" id="IPR050300">
    <property type="entry name" value="GDXG_lipolytic_enzyme"/>
</dbReference>
<gene>
    <name evidence="3" type="ORF">QC761_302780</name>
</gene>
<accession>A0ABR0FJS1</accession>
<evidence type="ECO:0000313" key="4">
    <source>
        <dbReference type="Proteomes" id="UP001322138"/>
    </source>
</evidence>
<dbReference type="RefSeq" id="XP_062733182.1">
    <property type="nucleotide sequence ID" value="XM_062877419.1"/>
</dbReference>
<organism evidence="3 4">
    <name type="scientific">Podospora bellae-mahoneyi</name>
    <dbReference type="NCBI Taxonomy" id="2093777"/>
    <lineage>
        <taxon>Eukaryota</taxon>
        <taxon>Fungi</taxon>
        <taxon>Dikarya</taxon>
        <taxon>Ascomycota</taxon>
        <taxon>Pezizomycotina</taxon>
        <taxon>Sordariomycetes</taxon>
        <taxon>Sordariomycetidae</taxon>
        <taxon>Sordariales</taxon>
        <taxon>Podosporaceae</taxon>
        <taxon>Podospora</taxon>
    </lineage>
</organism>
<dbReference type="GeneID" id="87896901"/>
<comment type="caution">
    <text evidence="3">The sequence shown here is derived from an EMBL/GenBank/DDBJ whole genome shotgun (WGS) entry which is preliminary data.</text>
</comment>
<dbReference type="InterPro" id="IPR029058">
    <property type="entry name" value="AB_hydrolase_fold"/>
</dbReference>
<protein>
    <recommendedName>
        <fullName evidence="2">Alpha/beta hydrolase fold-3 domain-containing protein</fullName>
    </recommendedName>
</protein>
<dbReference type="Pfam" id="PF07859">
    <property type="entry name" value="Abhydrolase_3"/>
    <property type="match status" value="1"/>
</dbReference>
<feature type="domain" description="Alpha/beta hydrolase fold-3" evidence="2">
    <location>
        <begin position="100"/>
        <end position="301"/>
    </location>
</feature>
<dbReference type="Proteomes" id="UP001322138">
    <property type="component" value="Unassembled WGS sequence"/>
</dbReference>
<keyword evidence="1" id="KW-0378">Hydrolase</keyword>